<name>A0A975DKT0_9GAMM</name>
<accession>A0A975DKT0</accession>
<organism evidence="1 2">
    <name type="scientific">Pseudoalteromonas xiamenensis</name>
    <dbReference type="NCBI Taxonomy" id="882626"/>
    <lineage>
        <taxon>Bacteria</taxon>
        <taxon>Pseudomonadati</taxon>
        <taxon>Pseudomonadota</taxon>
        <taxon>Gammaproteobacteria</taxon>
        <taxon>Alteromonadales</taxon>
        <taxon>Pseudoalteromonadaceae</taxon>
        <taxon>Pseudoalteromonas</taxon>
    </lineage>
</organism>
<dbReference type="Proteomes" id="UP000664904">
    <property type="component" value="Plasmid unnamed5"/>
</dbReference>
<evidence type="ECO:0000313" key="1">
    <source>
        <dbReference type="EMBL" id="QTH73469.1"/>
    </source>
</evidence>
<gene>
    <name evidence="1" type="ORF">J5O05_18420</name>
</gene>
<dbReference type="KEGG" id="pxi:J5O05_18420"/>
<protein>
    <submittedName>
        <fullName evidence="1">DUF4238 domain-containing protein</fullName>
    </submittedName>
</protein>
<reference evidence="1" key="1">
    <citation type="submission" date="2021-03" db="EMBL/GenBank/DDBJ databases">
        <title>Complete Genome of Pseudoalteromonas xiamenensis STKMTI.2, a new potential marine bacterium producing anti-Vibrio compounds.</title>
        <authorList>
            <person name="Handayani D.P."/>
            <person name="Isnansetyo A."/>
            <person name="Istiqomah I."/>
            <person name="Jumina J."/>
        </authorList>
    </citation>
    <scope>NUCLEOTIDE SEQUENCE</scope>
    <source>
        <strain evidence="1">STKMTI.2</strain>
        <plasmid evidence="1">unnamed5</plasmid>
    </source>
</reference>
<dbReference type="AlphaFoldDB" id="A0A975DKT0"/>
<evidence type="ECO:0000313" key="2">
    <source>
        <dbReference type="Proteomes" id="UP000664904"/>
    </source>
</evidence>
<dbReference type="Pfam" id="PF14022">
    <property type="entry name" value="DUF4238"/>
    <property type="match status" value="1"/>
</dbReference>
<dbReference type="InterPro" id="IPR025332">
    <property type="entry name" value="DUF4238"/>
</dbReference>
<geneLocation type="plasmid" evidence="1 2">
    <name>unnamed5</name>
</geneLocation>
<sequence length="343" mass="39866">MSLDKKRDNHFVPVMYLKNWSTSRKVQVYRTLVQHENVPIWKPFPLNGIGYLRNLYINTKDGEECDMLETWFDQHYEAPAEASIAKVMSNSKLTPSDYKNLINFFALQDLRTPKKFIEHLNKDDKDEFEVMMKDVVERAISKGVPRSFEPSGGYRFHDELPLKLQITKDDKGLMVSVEKLVGRASWLWSIKHLLTNVSSHLHEHKWTILHPAKGESWYTSDNPVLKLNHYGKDGYDLKGGWGNAGTELILPLGPQHLLYTLVGQKPPLPRGTRVSMEKTNVINRMLVENSHRYVISVNQCPKIGLFHERLVLPDEVKYELSQWKSLNEHHAYSEKEFYSTKYA</sequence>
<proteinExistence type="predicted"/>
<keyword evidence="2" id="KW-1185">Reference proteome</keyword>
<keyword evidence="1" id="KW-0614">Plasmid</keyword>
<dbReference type="RefSeq" id="WP_208845081.1">
    <property type="nucleotide sequence ID" value="NZ_CP072135.1"/>
</dbReference>
<dbReference type="EMBL" id="CP072135">
    <property type="protein sequence ID" value="QTH73469.1"/>
    <property type="molecule type" value="Genomic_DNA"/>
</dbReference>